<dbReference type="Pfam" id="PF00903">
    <property type="entry name" value="Glyoxalase"/>
    <property type="match status" value="1"/>
</dbReference>
<dbReference type="EMBL" id="BORW01000002">
    <property type="protein sequence ID" value="GIO65934.1"/>
    <property type="molecule type" value="Genomic_DNA"/>
</dbReference>
<evidence type="ECO:0000313" key="3">
    <source>
        <dbReference type="Proteomes" id="UP000680638"/>
    </source>
</evidence>
<gene>
    <name evidence="2" type="ORF">J21TS3_07550</name>
</gene>
<reference evidence="2 3" key="1">
    <citation type="submission" date="2021-03" db="EMBL/GenBank/DDBJ databases">
        <title>Antimicrobial resistance genes in bacteria isolated from Japanese honey, and their potential for conferring macrolide and lincosamide resistance in the American foulbrood pathogen Paenibacillus larvae.</title>
        <authorList>
            <person name="Okamoto M."/>
            <person name="Kumagai M."/>
            <person name="Kanamori H."/>
            <person name="Takamatsu D."/>
        </authorList>
    </citation>
    <scope>NUCLEOTIDE SEQUENCE [LARGE SCALE GENOMIC DNA]</scope>
    <source>
        <strain evidence="2 3">J21TS3</strain>
    </source>
</reference>
<dbReference type="InterPro" id="IPR037523">
    <property type="entry name" value="VOC_core"/>
</dbReference>
<feature type="domain" description="VOC" evidence="1">
    <location>
        <begin position="17"/>
        <end position="160"/>
    </location>
</feature>
<dbReference type="PROSITE" id="PS51819">
    <property type="entry name" value="VOC"/>
    <property type="match status" value="1"/>
</dbReference>
<keyword evidence="3" id="KW-1185">Reference proteome</keyword>
<dbReference type="InterPro" id="IPR029068">
    <property type="entry name" value="Glyas_Bleomycin-R_OHBP_Dase"/>
</dbReference>
<dbReference type="Proteomes" id="UP000680638">
    <property type="component" value="Unassembled WGS sequence"/>
</dbReference>
<sequence length="162" mass="18328">MDVLDQHGKQPRFHWLGFHHTALVTPDLDATIRFYEDVLGMKAGNIYPAMKQRGRHCFIKPGDTDAWGLHFFEYPDAEITSSADAIRRLMDDPGSADLYRFVPGALQHIAFALASEQEAMTLRQTLQQQGTVMTDIYGQGAIRNFIFVDQNGVQIEAAWEVE</sequence>
<dbReference type="InterPro" id="IPR004360">
    <property type="entry name" value="Glyas_Fos-R_dOase_dom"/>
</dbReference>
<comment type="caution">
    <text evidence="2">The sequence shown here is derived from an EMBL/GenBank/DDBJ whole genome shotgun (WGS) entry which is preliminary data.</text>
</comment>
<dbReference type="SUPFAM" id="SSF54593">
    <property type="entry name" value="Glyoxalase/Bleomycin resistance protein/Dihydroxybiphenyl dioxygenase"/>
    <property type="match status" value="1"/>
</dbReference>
<dbReference type="Gene3D" id="3.10.180.10">
    <property type="entry name" value="2,3-Dihydroxybiphenyl 1,2-Dioxygenase, domain 1"/>
    <property type="match status" value="1"/>
</dbReference>
<proteinExistence type="predicted"/>
<accession>A0ABQ4LRR4</accession>
<dbReference type="CDD" id="cd06587">
    <property type="entry name" value="VOC"/>
    <property type="match status" value="1"/>
</dbReference>
<dbReference type="RefSeq" id="WP_052147298.1">
    <property type="nucleotide sequence ID" value="NZ_BORW01000002.1"/>
</dbReference>
<protein>
    <recommendedName>
        <fullName evidence="1">VOC domain-containing protein</fullName>
    </recommendedName>
</protein>
<organism evidence="2 3">
    <name type="scientific">Paenibacillus cookii</name>
    <dbReference type="NCBI Taxonomy" id="157839"/>
    <lineage>
        <taxon>Bacteria</taxon>
        <taxon>Bacillati</taxon>
        <taxon>Bacillota</taxon>
        <taxon>Bacilli</taxon>
        <taxon>Bacillales</taxon>
        <taxon>Paenibacillaceae</taxon>
        <taxon>Paenibacillus</taxon>
    </lineage>
</organism>
<name>A0ABQ4LRR4_9BACL</name>
<evidence type="ECO:0000313" key="2">
    <source>
        <dbReference type="EMBL" id="GIO65934.1"/>
    </source>
</evidence>
<evidence type="ECO:0000259" key="1">
    <source>
        <dbReference type="PROSITE" id="PS51819"/>
    </source>
</evidence>